<proteinExistence type="inferred from homology"/>
<evidence type="ECO:0000256" key="7">
    <source>
        <dbReference type="ARBA" id="ARBA00022857"/>
    </source>
</evidence>
<keyword evidence="7 11" id="KW-0521">NADP</keyword>
<evidence type="ECO:0000256" key="10">
    <source>
        <dbReference type="ARBA" id="ARBA00025810"/>
    </source>
</evidence>
<sequence>MSESKQAHRKDEHLSLGVNIWRQNQRLQVGADFSDIRWLPNTFPEMSVADVNLSTTILNHHFDWPFYIEAMTGGSHLTGRINGQLAQVAKKTNLAMAVGSQSIALKESDAVASFKIARQNNPEGFLIANLGADHPIDNVRNAIDMIDANAIEMHVNVGQELVMAEGDREFYWLENLATIIAKSPVPVIIKEVGFGMSDQAFEIINQLGPAAVNVGGANGTNFAVIERRRNRQPDTFNIDQFGLSTVESLLSAQLVDNQVPLVATGGIQSANDIVTSLMLGASLTSSAGFMLATLMDKGETALIQQIEDWQRALPRLFTLLGAQNVASLQTAQRLYSPSLQNFINQRQSATH</sequence>
<organism evidence="13 14">
    <name type="scientific">Leuconostoc gasicomitatum</name>
    <dbReference type="NCBI Taxonomy" id="115778"/>
    <lineage>
        <taxon>Bacteria</taxon>
        <taxon>Bacillati</taxon>
        <taxon>Bacillota</taxon>
        <taxon>Bacilli</taxon>
        <taxon>Lactobacillales</taxon>
        <taxon>Lactobacillaceae</taxon>
        <taxon>Leuconostoc</taxon>
        <taxon>Leuconostoc gelidum group</taxon>
    </lineage>
</organism>
<keyword evidence="8 11" id="KW-0414">Isoprene biosynthesis</keyword>
<feature type="binding site" evidence="11">
    <location>
        <position position="159"/>
    </location>
    <ligand>
        <name>substrate</name>
    </ligand>
</feature>
<dbReference type="PANTHER" id="PTHR43665">
    <property type="entry name" value="ISOPENTENYL-DIPHOSPHATE DELTA-ISOMERASE"/>
    <property type="match status" value="1"/>
</dbReference>
<protein>
    <recommendedName>
        <fullName evidence="11">Isopentenyl-diphosphate delta-isomerase</fullName>
        <shortName evidence="11">IPP isomerase</shortName>
        <ecNumber evidence="11">5.3.3.2</ecNumber>
    </recommendedName>
    <alternativeName>
        <fullName evidence="11">Isopentenyl diphosphate:dimethylallyl diphosphate isomerase</fullName>
    </alternativeName>
    <alternativeName>
        <fullName evidence="11">Isopentenyl pyrophosphate isomerase</fullName>
    </alternativeName>
    <alternativeName>
        <fullName evidence="11">Type 2 isopentenyl diphosphate isomerase</fullName>
        <shortName evidence="11">IDI-2</shortName>
    </alternativeName>
</protein>
<comment type="cofactor">
    <cofactor evidence="11">
        <name>NADPH</name>
        <dbReference type="ChEBI" id="CHEBI:57783"/>
    </cofactor>
</comment>
<dbReference type="CDD" id="cd02811">
    <property type="entry name" value="IDI-2_FMN"/>
    <property type="match status" value="1"/>
</dbReference>
<accession>A0A9Q3SZU3</accession>
<keyword evidence="9 11" id="KW-0413">Isomerase</keyword>
<evidence type="ECO:0000256" key="6">
    <source>
        <dbReference type="ARBA" id="ARBA00022842"/>
    </source>
</evidence>
<dbReference type="HAMAP" id="MF_00354">
    <property type="entry name" value="Idi_2"/>
    <property type="match status" value="1"/>
</dbReference>
<feature type="binding site" evidence="11">
    <location>
        <begin position="70"/>
        <end position="72"/>
    </location>
    <ligand>
        <name>FMN</name>
        <dbReference type="ChEBI" id="CHEBI:58210"/>
    </ligand>
</feature>
<dbReference type="GO" id="GO:0004452">
    <property type="term" value="F:isopentenyl-diphosphate delta-isomerase activity"/>
    <property type="evidence" value="ECO:0007669"/>
    <property type="project" value="UniProtKB-UniRule"/>
</dbReference>
<dbReference type="SUPFAM" id="SSF51395">
    <property type="entry name" value="FMN-linked oxidoreductases"/>
    <property type="match status" value="1"/>
</dbReference>
<dbReference type="GO" id="GO:0000287">
    <property type="term" value="F:magnesium ion binding"/>
    <property type="evidence" value="ECO:0007669"/>
    <property type="project" value="UniProtKB-UniRule"/>
</dbReference>
<evidence type="ECO:0000256" key="1">
    <source>
        <dbReference type="ARBA" id="ARBA00001917"/>
    </source>
</evidence>
<evidence type="ECO:0000256" key="9">
    <source>
        <dbReference type="ARBA" id="ARBA00023235"/>
    </source>
</evidence>
<dbReference type="GO" id="GO:0010181">
    <property type="term" value="F:FMN binding"/>
    <property type="evidence" value="ECO:0007669"/>
    <property type="project" value="UniProtKB-UniRule"/>
</dbReference>
<evidence type="ECO:0000256" key="2">
    <source>
        <dbReference type="ARBA" id="ARBA00022490"/>
    </source>
</evidence>
<keyword evidence="5 11" id="KW-0479">Metal-binding</keyword>
<feature type="binding site" evidence="11">
    <location>
        <position position="100"/>
    </location>
    <ligand>
        <name>FMN</name>
        <dbReference type="ChEBI" id="CHEBI:58210"/>
    </ligand>
</feature>
<evidence type="ECO:0000256" key="11">
    <source>
        <dbReference type="HAMAP-Rule" id="MF_00354"/>
    </source>
</evidence>
<evidence type="ECO:0000256" key="4">
    <source>
        <dbReference type="ARBA" id="ARBA00022643"/>
    </source>
</evidence>
<keyword evidence="6 11" id="KW-0460">Magnesium</keyword>
<dbReference type="AlphaFoldDB" id="A0A9Q3SZU3"/>
<dbReference type="Pfam" id="PF01070">
    <property type="entry name" value="FMN_dh"/>
    <property type="match status" value="1"/>
</dbReference>
<dbReference type="NCBIfam" id="TIGR02151">
    <property type="entry name" value="IPP_isom_2"/>
    <property type="match status" value="1"/>
</dbReference>
<name>A0A9Q3SZU3_9LACO</name>
<dbReference type="RefSeq" id="WP_224144358.1">
    <property type="nucleotide sequence ID" value="NZ_CBCPIF010000001.1"/>
</dbReference>
<evidence type="ECO:0000256" key="3">
    <source>
        <dbReference type="ARBA" id="ARBA00022630"/>
    </source>
</evidence>
<dbReference type="GO" id="GO:0008299">
    <property type="term" value="P:isoprenoid biosynthetic process"/>
    <property type="evidence" value="ECO:0007669"/>
    <property type="project" value="UniProtKB-UniRule"/>
</dbReference>
<dbReference type="InterPro" id="IPR000262">
    <property type="entry name" value="FMN-dep_DH"/>
</dbReference>
<comment type="subcellular location">
    <subcellularLocation>
        <location evidence="11">Cytoplasm</location>
    </subcellularLocation>
</comment>
<comment type="cofactor">
    <cofactor evidence="1 11">
        <name>FMN</name>
        <dbReference type="ChEBI" id="CHEBI:58210"/>
    </cofactor>
</comment>
<dbReference type="PIRSF" id="PIRSF003314">
    <property type="entry name" value="IPP_isomerase"/>
    <property type="match status" value="1"/>
</dbReference>
<keyword evidence="2 11" id="KW-0963">Cytoplasm</keyword>
<feature type="binding site" evidence="11">
    <location>
        <position position="160"/>
    </location>
    <ligand>
        <name>Mg(2+)</name>
        <dbReference type="ChEBI" id="CHEBI:18420"/>
    </ligand>
</feature>
<evidence type="ECO:0000313" key="13">
    <source>
        <dbReference type="EMBL" id="MBZ5963111.1"/>
    </source>
</evidence>
<reference evidence="13" key="1">
    <citation type="submission" date="2021-05" db="EMBL/GenBank/DDBJ databases">
        <title>Pangenome of Leuconostoc gelidum warrants species status for Leuconostoc gelidum subsp. gasicomitatum.</title>
        <authorList>
            <person name="Johansson P."/>
            <person name="Sade E."/>
            <person name="Hultman J."/>
            <person name="Auvinen P."/>
            <person name="Bjorkroth J."/>
        </authorList>
    </citation>
    <scope>NUCLEOTIDE SEQUENCE</scope>
    <source>
        <strain evidence="13">A.21.4</strain>
    </source>
</reference>
<comment type="caution">
    <text evidence="11">Lacks conserved residue(s) required for the propagation of feature annotation.</text>
</comment>
<comment type="subunit">
    <text evidence="10 11">Homooctamer. Dimer of tetramers.</text>
</comment>
<feature type="binding site" evidence="11">
    <location>
        <position position="129"/>
    </location>
    <ligand>
        <name>FMN</name>
        <dbReference type="ChEBI" id="CHEBI:58210"/>
    </ligand>
</feature>
<evidence type="ECO:0000256" key="8">
    <source>
        <dbReference type="ARBA" id="ARBA00023229"/>
    </source>
</evidence>
<keyword evidence="3 11" id="KW-0285">Flavoprotein</keyword>
<comment type="function">
    <text evidence="11">Involved in the biosynthesis of isoprenoids. Catalyzes the 1,3-allylic rearrangement of the homoallylic substrate isopentenyl (IPP) to its allylic isomer, dimethylallyl diphosphate (DMAPP).</text>
</comment>
<dbReference type="EMBL" id="JAHBFI010000019">
    <property type="protein sequence ID" value="MBZ5963111.1"/>
    <property type="molecule type" value="Genomic_DNA"/>
</dbReference>
<evidence type="ECO:0000256" key="5">
    <source>
        <dbReference type="ARBA" id="ARBA00022723"/>
    </source>
</evidence>
<evidence type="ECO:0000259" key="12">
    <source>
        <dbReference type="Pfam" id="PF01070"/>
    </source>
</evidence>
<comment type="caution">
    <text evidence="13">The sequence shown here is derived from an EMBL/GenBank/DDBJ whole genome shotgun (WGS) entry which is preliminary data.</text>
</comment>
<feature type="binding site" evidence="11">
    <location>
        <begin position="9"/>
        <end position="10"/>
    </location>
    <ligand>
        <name>substrate</name>
    </ligand>
</feature>
<feature type="binding site" evidence="11">
    <location>
        <position position="220"/>
    </location>
    <ligand>
        <name>FMN</name>
        <dbReference type="ChEBI" id="CHEBI:58210"/>
    </ligand>
</feature>
<dbReference type="Proteomes" id="UP000752647">
    <property type="component" value="Unassembled WGS sequence"/>
</dbReference>
<dbReference type="InterPro" id="IPR011179">
    <property type="entry name" value="IPdP_isomerase"/>
</dbReference>
<comment type="catalytic activity">
    <reaction evidence="11">
        <text>isopentenyl diphosphate = dimethylallyl diphosphate</text>
        <dbReference type="Rhea" id="RHEA:23284"/>
        <dbReference type="ChEBI" id="CHEBI:57623"/>
        <dbReference type="ChEBI" id="CHEBI:128769"/>
        <dbReference type="EC" id="5.3.3.2"/>
    </reaction>
</comment>
<dbReference type="GO" id="GO:0016491">
    <property type="term" value="F:oxidoreductase activity"/>
    <property type="evidence" value="ECO:0007669"/>
    <property type="project" value="InterPro"/>
</dbReference>
<feature type="domain" description="FMN-dependent dehydrogenase" evidence="12">
    <location>
        <begin position="160"/>
        <end position="330"/>
    </location>
</feature>
<gene>
    <name evidence="11 13" type="primary">fni</name>
    <name evidence="13" type="ORF">KIJ12_08155</name>
</gene>
<feature type="binding site" evidence="11">
    <location>
        <begin position="287"/>
        <end position="288"/>
    </location>
    <ligand>
        <name>FMN</name>
        <dbReference type="ChEBI" id="CHEBI:58210"/>
    </ligand>
</feature>
<comment type="cofactor">
    <cofactor evidence="11">
        <name>Mg(2+)</name>
        <dbReference type="ChEBI" id="CHEBI:18420"/>
    </cofactor>
</comment>
<dbReference type="InterPro" id="IPR013785">
    <property type="entry name" value="Aldolase_TIM"/>
</dbReference>
<keyword evidence="4 11" id="KW-0288">FMN</keyword>
<feature type="binding site" evidence="11">
    <location>
        <position position="190"/>
    </location>
    <ligand>
        <name>FMN</name>
        <dbReference type="ChEBI" id="CHEBI:58210"/>
    </ligand>
</feature>
<evidence type="ECO:0000313" key="14">
    <source>
        <dbReference type="Proteomes" id="UP000752647"/>
    </source>
</evidence>
<dbReference type="GO" id="GO:0005737">
    <property type="term" value="C:cytoplasm"/>
    <property type="evidence" value="ECO:0007669"/>
    <property type="project" value="UniProtKB-SubCell"/>
</dbReference>
<dbReference type="Gene3D" id="3.20.20.70">
    <property type="entry name" value="Aldolase class I"/>
    <property type="match status" value="1"/>
</dbReference>
<dbReference type="EC" id="5.3.3.2" evidence="11"/>
<dbReference type="PANTHER" id="PTHR43665:SF1">
    <property type="entry name" value="ISOPENTENYL-DIPHOSPHATE DELTA-ISOMERASE"/>
    <property type="match status" value="1"/>
</dbReference>
<dbReference type="GO" id="GO:0070402">
    <property type="term" value="F:NADPH binding"/>
    <property type="evidence" value="ECO:0007669"/>
    <property type="project" value="UniProtKB-UniRule"/>
</dbReference>
<comment type="similarity">
    <text evidence="11">Belongs to the IPP isomerase type 2 family.</text>
</comment>